<dbReference type="Pfam" id="PF04241">
    <property type="entry name" value="DUF423"/>
    <property type="match status" value="1"/>
</dbReference>
<evidence type="ECO:0000313" key="7">
    <source>
        <dbReference type="EMBL" id="QDU63451.1"/>
    </source>
</evidence>
<evidence type="ECO:0000256" key="6">
    <source>
        <dbReference type="SAM" id="Phobius"/>
    </source>
</evidence>
<name>A0A518B908_9BACT</name>
<comment type="subcellular location">
    <subcellularLocation>
        <location evidence="1">Membrane</location>
        <topology evidence="1">Multi-pass membrane protein</topology>
    </subcellularLocation>
</comment>
<dbReference type="Proteomes" id="UP000317093">
    <property type="component" value="Chromosome"/>
</dbReference>
<dbReference type="InterPro" id="IPR006696">
    <property type="entry name" value="DUF423"/>
</dbReference>
<feature type="transmembrane region" description="Helical" evidence="6">
    <location>
        <begin position="47"/>
        <end position="63"/>
    </location>
</feature>
<protein>
    <recommendedName>
        <fullName evidence="9">DUF423 domain-containing protein</fullName>
    </recommendedName>
</protein>
<reference evidence="7 8" key="1">
    <citation type="submission" date="2019-02" db="EMBL/GenBank/DDBJ databases">
        <title>Deep-cultivation of Planctomycetes and their phenomic and genomic characterization uncovers novel biology.</title>
        <authorList>
            <person name="Wiegand S."/>
            <person name="Jogler M."/>
            <person name="Boedeker C."/>
            <person name="Pinto D."/>
            <person name="Vollmers J."/>
            <person name="Rivas-Marin E."/>
            <person name="Kohn T."/>
            <person name="Peeters S.H."/>
            <person name="Heuer A."/>
            <person name="Rast P."/>
            <person name="Oberbeckmann S."/>
            <person name="Bunk B."/>
            <person name="Jeske O."/>
            <person name="Meyerdierks A."/>
            <person name="Storesund J.E."/>
            <person name="Kallscheuer N."/>
            <person name="Luecker S."/>
            <person name="Lage O.M."/>
            <person name="Pohl T."/>
            <person name="Merkel B.J."/>
            <person name="Hornburger P."/>
            <person name="Mueller R.-W."/>
            <person name="Bruemmer F."/>
            <person name="Labrenz M."/>
            <person name="Spormann A.M."/>
            <person name="Op den Camp H."/>
            <person name="Overmann J."/>
            <person name="Amann R."/>
            <person name="Jetten M.S.M."/>
            <person name="Mascher T."/>
            <person name="Medema M.H."/>
            <person name="Devos D.P."/>
            <person name="Kaster A.-K."/>
            <person name="Ovreas L."/>
            <person name="Rohde M."/>
            <person name="Galperin M.Y."/>
            <person name="Jogler C."/>
        </authorList>
    </citation>
    <scope>NUCLEOTIDE SEQUENCE [LARGE SCALE GENOMIC DNA]</scope>
    <source>
        <strain evidence="7 8">Pan216</strain>
    </source>
</reference>
<dbReference type="PANTHER" id="PTHR43461">
    <property type="entry name" value="TRANSMEMBRANE PROTEIN 256"/>
    <property type="match status" value="1"/>
</dbReference>
<evidence type="ECO:0000256" key="4">
    <source>
        <dbReference type="ARBA" id="ARBA00022989"/>
    </source>
</evidence>
<organism evidence="7 8">
    <name type="scientific">Kolteria novifilia</name>
    <dbReference type="NCBI Taxonomy" id="2527975"/>
    <lineage>
        <taxon>Bacteria</taxon>
        <taxon>Pseudomonadati</taxon>
        <taxon>Planctomycetota</taxon>
        <taxon>Planctomycetia</taxon>
        <taxon>Kolteriales</taxon>
        <taxon>Kolteriaceae</taxon>
        <taxon>Kolteria</taxon>
    </lineage>
</organism>
<dbReference type="AlphaFoldDB" id="A0A518B908"/>
<dbReference type="RefSeq" id="WP_145260942.1">
    <property type="nucleotide sequence ID" value="NZ_CP036279.1"/>
</dbReference>
<evidence type="ECO:0000256" key="1">
    <source>
        <dbReference type="ARBA" id="ARBA00004141"/>
    </source>
</evidence>
<evidence type="ECO:0000256" key="5">
    <source>
        <dbReference type="ARBA" id="ARBA00023136"/>
    </source>
</evidence>
<keyword evidence="3 6" id="KW-0812">Transmembrane</keyword>
<evidence type="ECO:0000256" key="2">
    <source>
        <dbReference type="ARBA" id="ARBA00009694"/>
    </source>
</evidence>
<gene>
    <name evidence="7" type="ORF">Pan216_43310</name>
</gene>
<accession>A0A518B908</accession>
<comment type="similarity">
    <text evidence="2">Belongs to the UPF0382 family.</text>
</comment>
<sequence length="127" mass="13299">MERFWIVAGALLGGFGVMAGAFGAHLLKDQLTPERLDVFEVAVRYQMYHALALVGVGIATAIWSSSALQVAGWSFLGGTVIFSGTLYLLVLSGMKWLGAITPLGGLGLMVGWGALVVAALTMTARTP</sequence>
<keyword evidence="4 6" id="KW-1133">Transmembrane helix</keyword>
<keyword evidence="8" id="KW-1185">Reference proteome</keyword>
<evidence type="ECO:0000313" key="8">
    <source>
        <dbReference type="Proteomes" id="UP000317093"/>
    </source>
</evidence>
<evidence type="ECO:0000256" key="3">
    <source>
        <dbReference type="ARBA" id="ARBA00022692"/>
    </source>
</evidence>
<evidence type="ECO:0008006" key="9">
    <source>
        <dbReference type="Google" id="ProtNLM"/>
    </source>
</evidence>
<dbReference type="EMBL" id="CP036279">
    <property type="protein sequence ID" value="QDU63451.1"/>
    <property type="molecule type" value="Genomic_DNA"/>
</dbReference>
<feature type="transmembrane region" description="Helical" evidence="6">
    <location>
        <begin position="70"/>
        <end position="90"/>
    </location>
</feature>
<proteinExistence type="inferred from homology"/>
<dbReference type="PANTHER" id="PTHR43461:SF1">
    <property type="entry name" value="TRANSMEMBRANE PROTEIN 256"/>
    <property type="match status" value="1"/>
</dbReference>
<dbReference type="KEGG" id="knv:Pan216_43310"/>
<feature type="transmembrane region" description="Helical" evidence="6">
    <location>
        <begin position="96"/>
        <end position="120"/>
    </location>
</feature>
<dbReference type="OrthoDB" id="9802121at2"/>
<dbReference type="GO" id="GO:0005886">
    <property type="term" value="C:plasma membrane"/>
    <property type="evidence" value="ECO:0007669"/>
    <property type="project" value="TreeGrafter"/>
</dbReference>
<keyword evidence="5 6" id="KW-0472">Membrane</keyword>